<organism evidence="2 3">
    <name type="scientific">Symbiochloris irregularis</name>
    <dbReference type="NCBI Taxonomy" id="706552"/>
    <lineage>
        <taxon>Eukaryota</taxon>
        <taxon>Viridiplantae</taxon>
        <taxon>Chlorophyta</taxon>
        <taxon>core chlorophytes</taxon>
        <taxon>Trebouxiophyceae</taxon>
        <taxon>Trebouxiales</taxon>
        <taxon>Trebouxiaceae</taxon>
        <taxon>Symbiochloris</taxon>
    </lineage>
</organism>
<evidence type="ECO:0000313" key="2">
    <source>
        <dbReference type="EMBL" id="KAK9800362.1"/>
    </source>
</evidence>
<name>A0AAW1NW49_9CHLO</name>
<dbReference type="AlphaFoldDB" id="A0AAW1NW49"/>
<reference evidence="2 3" key="1">
    <citation type="journal article" date="2024" name="Nat. Commun.">
        <title>Phylogenomics reveals the evolutionary origins of lichenization in chlorophyte algae.</title>
        <authorList>
            <person name="Puginier C."/>
            <person name="Libourel C."/>
            <person name="Otte J."/>
            <person name="Skaloud P."/>
            <person name="Haon M."/>
            <person name="Grisel S."/>
            <person name="Petersen M."/>
            <person name="Berrin J.G."/>
            <person name="Delaux P.M."/>
            <person name="Dal Grande F."/>
            <person name="Keller J."/>
        </authorList>
    </citation>
    <scope>NUCLEOTIDE SEQUENCE [LARGE SCALE GENOMIC DNA]</scope>
    <source>
        <strain evidence="2 3">SAG 2036</strain>
    </source>
</reference>
<sequence length="313" mass="34940">MCCAIFFFKAQAELLFLLAFNRDEFFSRPTSPVHFWEDDKDVLAGRDLERHGTWLGVTRQARFAFLTNFREVTPNRQTEAPSRGELVKNFLQGSASPMQYLLELPAGDYNGFNLVVGDISTREVAYLSNRDSEGPLKFPPGTYGISNGNINSAWPKVYIAKGGMQELQQTGNLEGRNIPWDDIFNDILGSTTEVEDEAQLPRTGLPTEWERTLSPIFIKPHESSGGLYGTRQQMVLAIFEDGKAEVRERTCKADGSHETASHAFRVDLSRRGSRELAQWRAEGSEANNVPNSHAGEQHSMHAPMQVSVRAGSA</sequence>
<evidence type="ECO:0000256" key="1">
    <source>
        <dbReference type="SAM" id="MobiDB-lite"/>
    </source>
</evidence>
<proteinExistence type="predicted"/>
<dbReference type="Pfam" id="PF05742">
    <property type="entry name" value="TANGO2"/>
    <property type="match status" value="1"/>
</dbReference>
<comment type="caution">
    <text evidence="2">The sequence shown here is derived from an EMBL/GenBank/DDBJ whole genome shotgun (WGS) entry which is preliminary data.</text>
</comment>
<gene>
    <name evidence="2" type="ORF">WJX73_010819</name>
</gene>
<dbReference type="InterPro" id="IPR008551">
    <property type="entry name" value="TANGO2"/>
</dbReference>
<dbReference type="PANTHER" id="PTHR17985">
    <property type="entry name" value="SER/THR-RICH PROTEIN T10 IN DGCR REGION"/>
    <property type="match status" value="1"/>
</dbReference>
<evidence type="ECO:0008006" key="4">
    <source>
        <dbReference type="Google" id="ProtNLM"/>
    </source>
</evidence>
<evidence type="ECO:0000313" key="3">
    <source>
        <dbReference type="Proteomes" id="UP001465755"/>
    </source>
</evidence>
<feature type="region of interest" description="Disordered" evidence="1">
    <location>
        <begin position="278"/>
        <end position="313"/>
    </location>
</feature>
<keyword evidence="3" id="KW-1185">Reference proteome</keyword>
<dbReference type="EMBL" id="JALJOQ010000082">
    <property type="protein sequence ID" value="KAK9800362.1"/>
    <property type="molecule type" value="Genomic_DNA"/>
</dbReference>
<protein>
    <recommendedName>
        <fullName evidence="4">NRDE protein-domain-containing protein</fullName>
    </recommendedName>
</protein>
<dbReference type="Proteomes" id="UP001465755">
    <property type="component" value="Unassembled WGS sequence"/>
</dbReference>
<dbReference type="PANTHER" id="PTHR17985:SF8">
    <property type="entry name" value="TRANSPORT AND GOLGI ORGANIZATION PROTEIN 2 HOMOLOG"/>
    <property type="match status" value="1"/>
</dbReference>
<accession>A0AAW1NW49</accession>